<dbReference type="AlphaFoldDB" id="A0A7C1JJK3"/>
<protein>
    <submittedName>
        <fullName evidence="6">ABC transporter ATP-binding protein</fullName>
    </submittedName>
</protein>
<organism evidence="6">
    <name type="scientific">Caldilinea aerophila</name>
    <dbReference type="NCBI Taxonomy" id="133453"/>
    <lineage>
        <taxon>Bacteria</taxon>
        <taxon>Bacillati</taxon>
        <taxon>Chloroflexota</taxon>
        <taxon>Caldilineae</taxon>
        <taxon>Caldilineales</taxon>
        <taxon>Caldilineaceae</taxon>
        <taxon>Caldilinea</taxon>
    </lineage>
</organism>
<evidence type="ECO:0000259" key="5">
    <source>
        <dbReference type="PROSITE" id="PS50893"/>
    </source>
</evidence>
<evidence type="ECO:0000313" key="6">
    <source>
        <dbReference type="EMBL" id="HDX30822.1"/>
    </source>
</evidence>
<dbReference type="PANTHER" id="PTHR43335:SF4">
    <property type="entry name" value="ABC TRANSPORTER, ATP-BINDING PROTEIN"/>
    <property type="match status" value="1"/>
</dbReference>
<dbReference type="Pfam" id="PF00005">
    <property type="entry name" value="ABC_tran"/>
    <property type="match status" value="1"/>
</dbReference>
<evidence type="ECO:0000256" key="1">
    <source>
        <dbReference type="ARBA" id="ARBA00005417"/>
    </source>
</evidence>
<dbReference type="GO" id="GO:0016887">
    <property type="term" value="F:ATP hydrolysis activity"/>
    <property type="evidence" value="ECO:0007669"/>
    <property type="project" value="InterPro"/>
</dbReference>
<dbReference type="InterPro" id="IPR003593">
    <property type="entry name" value="AAA+_ATPase"/>
</dbReference>
<evidence type="ECO:0000256" key="2">
    <source>
        <dbReference type="ARBA" id="ARBA00022448"/>
    </source>
</evidence>
<feature type="domain" description="ABC transporter" evidence="5">
    <location>
        <begin position="1"/>
        <end position="231"/>
    </location>
</feature>
<keyword evidence="3" id="KW-0547">Nucleotide-binding</keyword>
<name>A0A7C1JJK3_9CHLR</name>
<keyword evidence="4 6" id="KW-0067">ATP-binding</keyword>
<sequence>MTDGLTRRFGELTAVDSLNLTVYPGEVLGFLGHNGAGKTTTVRLLNGVLTPSAGQARVFGLDPATAGATLRRRTGVLTETPSLDERLTAREQLQIYADFYDVPPQLVRTRVDELLEIFQLAERGDDRVSTYSRGMKQRLALARALLHRPELLFLDEPTSGLDPVSARQVHTLIREQSRSGNHTVFLCTHNLEEAQRLCHRVAVLERGRIVALGTPAELGRNLWKGVRVEMETAPEAVASACRALQQFSPARDVTQPNERPILSLTLSDREEIPQLVAHLTAAKIPLYRLMPQEPTLEDVYFALHERKEKG</sequence>
<reference evidence="6" key="1">
    <citation type="journal article" date="2020" name="mSystems">
        <title>Genome- and Community-Level Interaction Insights into Carbon Utilization and Element Cycling Functions of Hydrothermarchaeota in Hydrothermal Sediment.</title>
        <authorList>
            <person name="Zhou Z."/>
            <person name="Liu Y."/>
            <person name="Xu W."/>
            <person name="Pan J."/>
            <person name="Luo Z.H."/>
            <person name="Li M."/>
        </authorList>
    </citation>
    <scope>NUCLEOTIDE SEQUENCE [LARGE SCALE GENOMIC DNA]</scope>
    <source>
        <strain evidence="6">SpSt-289</strain>
    </source>
</reference>
<dbReference type="PROSITE" id="PS50893">
    <property type="entry name" value="ABC_TRANSPORTER_2"/>
    <property type="match status" value="1"/>
</dbReference>
<accession>A0A7C1JJK3</accession>
<evidence type="ECO:0000256" key="4">
    <source>
        <dbReference type="ARBA" id="ARBA00022840"/>
    </source>
</evidence>
<comment type="similarity">
    <text evidence="1">Belongs to the ABC transporter superfamily.</text>
</comment>
<evidence type="ECO:0000256" key="3">
    <source>
        <dbReference type="ARBA" id="ARBA00022741"/>
    </source>
</evidence>
<dbReference type="InterPro" id="IPR003439">
    <property type="entry name" value="ABC_transporter-like_ATP-bd"/>
</dbReference>
<dbReference type="PANTHER" id="PTHR43335">
    <property type="entry name" value="ABC TRANSPORTER, ATP-BINDING PROTEIN"/>
    <property type="match status" value="1"/>
</dbReference>
<comment type="caution">
    <text evidence="6">The sequence shown here is derived from an EMBL/GenBank/DDBJ whole genome shotgun (WGS) entry which is preliminary data.</text>
</comment>
<dbReference type="SMART" id="SM00382">
    <property type="entry name" value="AAA"/>
    <property type="match status" value="1"/>
</dbReference>
<dbReference type="GO" id="GO:0005524">
    <property type="term" value="F:ATP binding"/>
    <property type="evidence" value="ECO:0007669"/>
    <property type="project" value="UniProtKB-KW"/>
</dbReference>
<keyword evidence="2" id="KW-0813">Transport</keyword>
<dbReference type="SUPFAM" id="SSF52540">
    <property type="entry name" value="P-loop containing nucleoside triphosphate hydrolases"/>
    <property type="match status" value="1"/>
</dbReference>
<proteinExistence type="inferred from homology"/>
<dbReference type="EMBL" id="DSMG01000053">
    <property type="protein sequence ID" value="HDX30822.1"/>
    <property type="molecule type" value="Genomic_DNA"/>
</dbReference>
<dbReference type="Gene3D" id="3.40.50.300">
    <property type="entry name" value="P-loop containing nucleotide triphosphate hydrolases"/>
    <property type="match status" value="1"/>
</dbReference>
<gene>
    <name evidence="6" type="ORF">ENQ20_04940</name>
</gene>
<dbReference type="InterPro" id="IPR027417">
    <property type="entry name" value="P-loop_NTPase"/>
</dbReference>